<dbReference type="GO" id="GO:0003677">
    <property type="term" value="F:DNA binding"/>
    <property type="evidence" value="ECO:0007669"/>
    <property type="project" value="InterPro"/>
</dbReference>
<keyword evidence="1" id="KW-0563">Paired box</keyword>
<sequence length="197" mass="22795">MPVPLSNDLRWRIVYLSHHNGYSDKKIANTLYISRSTVKRIIKLYHQTGDVSPCTHQSGPPRMLREAEIEFIVSVMLINPSIYLDELKRKLCAATGCDASIATICRTLNRIGFTRKKIQYIALQQDEQERMKFMEEMSLISPEMIVWIDETGSDRRKERRNFGYHLRGITPVEHSIFVGGHRLNAIVAMSFSQIKRL</sequence>
<dbReference type="PANTHER" id="PTHR48472:SF1">
    <property type="entry name" value="TC1-LIKE TRANSPOSASE DDE DOMAIN-CONTAINING PROTEIN"/>
    <property type="match status" value="1"/>
</dbReference>
<dbReference type="GO" id="GO:0006355">
    <property type="term" value="P:regulation of DNA-templated transcription"/>
    <property type="evidence" value="ECO:0007669"/>
    <property type="project" value="InterPro"/>
</dbReference>
<evidence type="ECO:0000259" key="2">
    <source>
        <dbReference type="PROSITE" id="PS51057"/>
    </source>
</evidence>
<feature type="domain" description="Paired" evidence="2">
    <location>
        <begin position="1"/>
        <end position="115"/>
    </location>
</feature>
<dbReference type="InParanoid" id="A0A1X7TP35"/>
<protein>
    <recommendedName>
        <fullName evidence="2">Paired domain-containing protein</fullName>
    </recommendedName>
</protein>
<dbReference type="SUPFAM" id="SSF46689">
    <property type="entry name" value="Homeodomain-like"/>
    <property type="match status" value="1"/>
</dbReference>
<dbReference type="Gene3D" id="1.10.10.10">
    <property type="entry name" value="Winged helix-like DNA-binding domain superfamily/Winged helix DNA-binding domain"/>
    <property type="match status" value="1"/>
</dbReference>
<evidence type="ECO:0000313" key="3">
    <source>
        <dbReference type="EnsemblMetazoa" id="Aqu2.1.16633_001"/>
    </source>
</evidence>
<accession>A0A1X7TP35</accession>
<dbReference type="InterPro" id="IPR009057">
    <property type="entry name" value="Homeodomain-like_sf"/>
</dbReference>
<dbReference type="InterPro" id="IPR001523">
    <property type="entry name" value="Paired_dom"/>
</dbReference>
<dbReference type="EnsemblMetazoa" id="Aqu2.1.16633_001">
    <property type="protein sequence ID" value="Aqu2.1.16633_001"/>
    <property type="gene ID" value="Aqu2.1.16633"/>
</dbReference>
<name>A0A1X7TP35_AMPQE</name>
<organism evidence="3">
    <name type="scientific">Amphimedon queenslandica</name>
    <name type="common">Sponge</name>
    <dbReference type="NCBI Taxonomy" id="400682"/>
    <lineage>
        <taxon>Eukaryota</taxon>
        <taxon>Metazoa</taxon>
        <taxon>Porifera</taxon>
        <taxon>Demospongiae</taxon>
        <taxon>Heteroscleromorpha</taxon>
        <taxon>Haplosclerida</taxon>
        <taxon>Niphatidae</taxon>
        <taxon>Amphimedon</taxon>
    </lineage>
</organism>
<dbReference type="PROSITE" id="PS51057">
    <property type="entry name" value="PAIRED_2"/>
    <property type="match status" value="1"/>
</dbReference>
<dbReference type="OrthoDB" id="5973592at2759"/>
<reference evidence="3" key="1">
    <citation type="submission" date="2017-05" db="UniProtKB">
        <authorList>
            <consortium name="EnsemblMetazoa"/>
        </authorList>
    </citation>
    <scope>IDENTIFICATION</scope>
</reference>
<dbReference type="AlphaFoldDB" id="A0A1X7TP35"/>
<proteinExistence type="predicted"/>
<dbReference type="InterPro" id="IPR036388">
    <property type="entry name" value="WH-like_DNA-bd_sf"/>
</dbReference>
<evidence type="ECO:0000256" key="1">
    <source>
        <dbReference type="ARBA" id="ARBA00022724"/>
    </source>
</evidence>
<dbReference type="Pfam" id="PF00292">
    <property type="entry name" value="PAX"/>
    <property type="match status" value="1"/>
</dbReference>
<dbReference type="PANTHER" id="PTHR48472">
    <property type="entry name" value="TC1-LIKE TRANSPOSASE DDE DOMAIN-CONTAINING PROTEIN"/>
    <property type="match status" value="1"/>
</dbReference>